<dbReference type="Proteomes" id="UP001218188">
    <property type="component" value="Unassembled WGS sequence"/>
</dbReference>
<evidence type="ECO:0000313" key="2">
    <source>
        <dbReference type="Proteomes" id="UP001218188"/>
    </source>
</evidence>
<gene>
    <name evidence="1" type="ORF">C8F04DRAFT_896841</name>
</gene>
<evidence type="ECO:0008006" key="3">
    <source>
        <dbReference type="Google" id="ProtNLM"/>
    </source>
</evidence>
<organism evidence="1 2">
    <name type="scientific">Mycena alexandri</name>
    <dbReference type="NCBI Taxonomy" id="1745969"/>
    <lineage>
        <taxon>Eukaryota</taxon>
        <taxon>Fungi</taxon>
        <taxon>Dikarya</taxon>
        <taxon>Basidiomycota</taxon>
        <taxon>Agaricomycotina</taxon>
        <taxon>Agaricomycetes</taxon>
        <taxon>Agaricomycetidae</taxon>
        <taxon>Agaricales</taxon>
        <taxon>Marasmiineae</taxon>
        <taxon>Mycenaceae</taxon>
        <taxon>Mycena</taxon>
    </lineage>
</organism>
<comment type="caution">
    <text evidence="1">The sequence shown here is derived from an EMBL/GenBank/DDBJ whole genome shotgun (WGS) entry which is preliminary data.</text>
</comment>
<dbReference type="EMBL" id="JARJCM010000002">
    <property type="protein sequence ID" value="KAJ7047225.1"/>
    <property type="molecule type" value="Genomic_DNA"/>
</dbReference>
<keyword evidence="2" id="KW-1185">Reference proteome</keyword>
<feature type="non-terminal residue" evidence="1">
    <location>
        <position position="1"/>
    </location>
</feature>
<dbReference type="AlphaFoldDB" id="A0AAD6XGF4"/>
<reference evidence="1" key="1">
    <citation type="submission" date="2023-03" db="EMBL/GenBank/DDBJ databases">
        <title>Massive genome expansion in bonnet fungi (Mycena s.s.) driven by repeated elements and novel gene families across ecological guilds.</title>
        <authorList>
            <consortium name="Lawrence Berkeley National Laboratory"/>
            <person name="Harder C.B."/>
            <person name="Miyauchi S."/>
            <person name="Viragh M."/>
            <person name="Kuo A."/>
            <person name="Thoen E."/>
            <person name="Andreopoulos B."/>
            <person name="Lu D."/>
            <person name="Skrede I."/>
            <person name="Drula E."/>
            <person name="Henrissat B."/>
            <person name="Morin E."/>
            <person name="Kohler A."/>
            <person name="Barry K."/>
            <person name="LaButti K."/>
            <person name="Morin E."/>
            <person name="Salamov A."/>
            <person name="Lipzen A."/>
            <person name="Mereny Z."/>
            <person name="Hegedus B."/>
            <person name="Baldrian P."/>
            <person name="Stursova M."/>
            <person name="Weitz H."/>
            <person name="Taylor A."/>
            <person name="Grigoriev I.V."/>
            <person name="Nagy L.G."/>
            <person name="Martin F."/>
            <person name="Kauserud H."/>
        </authorList>
    </citation>
    <scope>NUCLEOTIDE SEQUENCE</scope>
    <source>
        <strain evidence="1">CBHHK200</strain>
    </source>
</reference>
<sequence>LRELKYLSSPLRVLPVEMLSGIFLFSVTAVYNPDDVIVPHAAVLSEVCHYWRQIALGLPSLW</sequence>
<proteinExistence type="predicted"/>
<accession>A0AAD6XGF4</accession>
<evidence type="ECO:0000313" key="1">
    <source>
        <dbReference type="EMBL" id="KAJ7047225.1"/>
    </source>
</evidence>
<feature type="non-terminal residue" evidence="1">
    <location>
        <position position="62"/>
    </location>
</feature>
<protein>
    <recommendedName>
        <fullName evidence="3">F-box domain-containing protein</fullName>
    </recommendedName>
</protein>
<name>A0AAD6XGF4_9AGAR</name>